<organism evidence="2 3">
    <name type="scientific">Nonomuraea bangladeshensis</name>
    <dbReference type="NCBI Taxonomy" id="404385"/>
    <lineage>
        <taxon>Bacteria</taxon>
        <taxon>Bacillati</taxon>
        <taxon>Actinomycetota</taxon>
        <taxon>Actinomycetes</taxon>
        <taxon>Streptosporangiales</taxon>
        <taxon>Streptosporangiaceae</taxon>
        <taxon>Nonomuraea</taxon>
    </lineage>
</organism>
<dbReference type="Proteomes" id="UP001552427">
    <property type="component" value="Unassembled WGS sequence"/>
</dbReference>
<reference evidence="2 3" key="1">
    <citation type="submission" date="2024-06" db="EMBL/GenBank/DDBJ databases">
        <title>The Natural Products Discovery Center: Release of the First 8490 Sequenced Strains for Exploring Actinobacteria Biosynthetic Diversity.</title>
        <authorList>
            <person name="Kalkreuter E."/>
            <person name="Kautsar S.A."/>
            <person name="Yang D."/>
            <person name="Bader C.D."/>
            <person name="Teijaro C.N."/>
            <person name="Fluegel L."/>
            <person name="Davis C.M."/>
            <person name="Simpson J.R."/>
            <person name="Lauterbach L."/>
            <person name="Steele A.D."/>
            <person name="Gui C."/>
            <person name="Meng S."/>
            <person name="Li G."/>
            <person name="Viehrig K."/>
            <person name="Ye F."/>
            <person name="Su P."/>
            <person name="Kiefer A.F."/>
            <person name="Nichols A."/>
            <person name="Cepeda A.J."/>
            <person name="Yan W."/>
            <person name="Fan B."/>
            <person name="Jiang Y."/>
            <person name="Adhikari A."/>
            <person name="Zheng C.-J."/>
            <person name="Schuster L."/>
            <person name="Cowan T.M."/>
            <person name="Smanski M.J."/>
            <person name="Chevrette M.G."/>
            <person name="De Carvalho L.P.S."/>
            <person name="Shen B."/>
        </authorList>
    </citation>
    <scope>NUCLEOTIDE SEQUENCE [LARGE SCALE GENOMIC DNA]</scope>
    <source>
        <strain evidence="2 3">NPDC049574</strain>
    </source>
</reference>
<evidence type="ECO:0000313" key="2">
    <source>
        <dbReference type="EMBL" id="MEV4287343.1"/>
    </source>
</evidence>
<accession>A0ABV3H487</accession>
<protein>
    <submittedName>
        <fullName evidence="2">Uncharacterized protein</fullName>
    </submittedName>
</protein>
<gene>
    <name evidence="2" type="ORF">AB0K40_17705</name>
</gene>
<evidence type="ECO:0000313" key="3">
    <source>
        <dbReference type="Proteomes" id="UP001552427"/>
    </source>
</evidence>
<name>A0ABV3H487_9ACTN</name>
<keyword evidence="3" id="KW-1185">Reference proteome</keyword>
<proteinExistence type="predicted"/>
<dbReference type="EMBL" id="JBFARM010000005">
    <property type="protein sequence ID" value="MEV4287343.1"/>
    <property type="molecule type" value="Genomic_DNA"/>
</dbReference>
<evidence type="ECO:0000256" key="1">
    <source>
        <dbReference type="SAM" id="Coils"/>
    </source>
</evidence>
<keyword evidence="1" id="KW-0175">Coiled coil</keyword>
<comment type="caution">
    <text evidence="2">The sequence shown here is derived from an EMBL/GenBank/DDBJ whole genome shotgun (WGS) entry which is preliminary data.</text>
</comment>
<feature type="coiled-coil region" evidence="1">
    <location>
        <begin position="30"/>
        <end position="57"/>
    </location>
</feature>
<sequence length="61" mass="6828">MMSEQQQVSVPVDRVLAVTQQQRNNVLDELAMAQVLIEHLTAERDELAAEVKQLRGSPSPE</sequence>
<dbReference type="RefSeq" id="WP_364450681.1">
    <property type="nucleotide sequence ID" value="NZ_JBFARM010000005.1"/>
</dbReference>